<evidence type="ECO:0000256" key="3">
    <source>
        <dbReference type="ARBA" id="ARBA00023136"/>
    </source>
</evidence>
<keyword evidence="4" id="KW-1133">Transmembrane helix</keyword>
<feature type="transmembrane region" description="Helical" evidence="4">
    <location>
        <begin position="104"/>
        <end position="128"/>
    </location>
</feature>
<keyword evidence="7" id="KW-1185">Reference proteome</keyword>
<keyword evidence="2 4" id="KW-0812">Transmembrane</keyword>
<keyword evidence="3 4" id="KW-0472">Membrane</keyword>
<organism evidence="6 7">
    <name type="scientific">Daubentonia madagascariensis</name>
    <name type="common">Aye-aye</name>
    <name type="synonym">Sciurus madagascariensis</name>
    <dbReference type="NCBI Taxonomy" id="31869"/>
    <lineage>
        <taxon>Eukaryota</taxon>
        <taxon>Metazoa</taxon>
        <taxon>Chordata</taxon>
        <taxon>Craniata</taxon>
        <taxon>Vertebrata</taxon>
        <taxon>Euteleostomi</taxon>
        <taxon>Mammalia</taxon>
        <taxon>Eutheria</taxon>
        <taxon>Euarchontoglires</taxon>
        <taxon>Primates</taxon>
        <taxon>Strepsirrhini</taxon>
        <taxon>Chiromyiformes</taxon>
        <taxon>Daubentoniidae</taxon>
        <taxon>Daubentonia</taxon>
    </lineage>
</organism>
<evidence type="ECO:0000256" key="1">
    <source>
        <dbReference type="ARBA" id="ARBA00004141"/>
    </source>
</evidence>
<reference evidence="6 7" key="1">
    <citation type="journal article" date="2024" name="G3 (Bethesda)">
        <title>A hybrid genome assembly of the endangered aye-aye (Daubentonia madagascariensis).</title>
        <authorList>
            <person name="Versoza C.J."/>
            <person name="Pfeifer S.P."/>
        </authorList>
    </citation>
    <scope>NUCLEOTIDE SEQUENCE [LARGE SCALE GENOMIC DNA]</scope>
    <source>
        <strain evidence="6">6821</strain>
    </source>
</reference>
<dbReference type="Proteomes" id="UP001610411">
    <property type="component" value="Unassembled WGS sequence"/>
</dbReference>
<dbReference type="GO" id="GO:0016020">
    <property type="term" value="C:membrane"/>
    <property type="evidence" value="ECO:0007669"/>
    <property type="project" value="UniProtKB-SubCell"/>
</dbReference>
<dbReference type="AlphaFoldDB" id="A0ABD2FES0"/>
<accession>A0ABD2FES0</accession>
<dbReference type="InterPro" id="IPR057351">
    <property type="entry name" value="TM225_dom"/>
</dbReference>
<dbReference type="InterPro" id="IPR033542">
    <property type="entry name" value="TM225"/>
</dbReference>
<feature type="transmembrane region" description="Helical" evidence="4">
    <location>
        <begin position="71"/>
        <end position="92"/>
    </location>
</feature>
<evidence type="ECO:0000313" key="7">
    <source>
        <dbReference type="Proteomes" id="UP001610411"/>
    </source>
</evidence>
<feature type="transmembrane region" description="Helical" evidence="4">
    <location>
        <begin position="148"/>
        <end position="166"/>
    </location>
</feature>
<dbReference type="Gene3D" id="1.20.140.150">
    <property type="match status" value="1"/>
</dbReference>
<evidence type="ECO:0000259" key="5">
    <source>
        <dbReference type="Pfam" id="PF25452"/>
    </source>
</evidence>
<dbReference type="PANTHER" id="PTHR36477:SF1">
    <property type="entry name" value="TRANSMEMBRANE PROTEIN 225"/>
    <property type="match status" value="1"/>
</dbReference>
<comment type="subcellular location">
    <subcellularLocation>
        <location evidence="1">Membrane</location>
        <topology evidence="1">Multi-pass membrane protein</topology>
    </subcellularLocation>
</comment>
<dbReference type="Pfam" id="PF25452">
    <property type="entry name" value="TM225"/>
    <property type="match status" value="1"/>
</dbReference>
<gene>
    <name evidence="6" type="ORF">WCI35_004015</name>
</gene>
<dbReference type="EMBL" id="JBFSEQ010000001">
    <property type="protein sequence ID" value="KAL2807434.1"/>
    <property type="molecule type" value="Genomic_DNA"/>
</dbReference>
<evidence type="ECO:0000313" key="6">
    <source>
        <dbReference type="EMBL" id="KAL2807434.1"/>
    </source>
</evidence>
<name>A0ABD2FES0_DAUMA</name>
<dbReference type="PANTHER" id="PTHR36477">
    <property type="entry name" value="TRANSMEMBRANE PROTEIN 225"/>
    <property type="match status" value="1"/>
</dbReference>
<feature type="transmembrane region" description="Helical" evidence="4">
    <location>
        <begin position="12"/>
        <end position="30"/>
    </location>
</feature>
<proteinExistence type="predicted"/>
<comment type="caution">
    <text evidence="6">The sequence shown here is derived from an EMBL/GenBank/DDBJ whole genome shotgun (WGS) entry which is preliminary data.</text>
</comment>
<sequence length="236" mass="27135">MLHISNRSIQAMKILFSSWNIVLLIIGIIIDEWVELIPERKNTKMSYSPKMSHSPWMVCCTKVWPEDGLEIVRIMMILILNLSFFLNLILGLESTYIIPQHRCIHLMTASLSFLSGILLLCALLLYYLKLKQGQFMYFSSYRISWISFTGYVNILFLFVCGILSLLQCKQSNNTCTCLDAHQSAIKCKEFGSSIKVISQPECTEMPRSIVRAHSVDSKEDVQTKPQVQTRRVTWAL</sequence>
<feature type="domain" description="Transmembrane protein 225" evidence="5">
    <location>
        <begin position="1"/>
        <end position="171"/>
    </location>
</feature>
<protein>
    <submittedName>
        <fullName evidence="6">Transmembrane protein 225 isoform 1</fullName>
    </submittedName>
</protein>
<evidence type="ECO:0000256" key="2">
    <source>
        <dbReference type="ARBA" id="ARBA00022692"/>
    </source>
</evidence>
<evidence type="ECO:0000256" key="4">
    <source>
        <dbReference type="SAM" id="Phobius"/>
    </source>
</evidence>